<name>A0A193FZR5_9BORD</name>
<gene>
    <name evidence="1" type="ORF">BAU08_16150</name>
</gene>
<proteinExistence type="predicted"/>
<dbReference type="EMBL" id="CP016171">
    <property type="protein sequence ID" value="ANN72681.1"/>
    <property type="molecule type" value="Genomic_DNA"/>
</dbReference>
<dbReference type="InterPro" id="IPR016181">
    <property type="entry name" value="Acyl_CoA_acyltransferase"/>
</dbReference>
<evidence type="ECO:0008006" key="3">
    <source>
        <dbReference type="Google" id="ProtNLM"/>
    </source>
</evidence>
<dbReference type="Gene3D" id="3.40.630.30">
    <property type="match status" value="1"/>
</dbReference>
<evidence type="ECO:0000313" key="2">
    <source>
        <dbReference type="Proteomes" id="UP000092213"/>
    </source>
</evidence>
<dbReference type="SUPFAM" id="SSF55729">
    <property type="entry name" value="Acyl-CoA N-acyltransferases (Nat)"/>
    <property type="match status" value="1"/>
</dbReference>
<dbReference type="RefSeq" id="WP_066670449.1">
    <property type="nucleotide sequence ID" value="NZ_CP016171.1"/>
</dbReference>
<evidence type="ECO:0000313" key="1">
    <source>
        <dbReference type="EMBL" id="ANN72681.1"/>
    </source>
</evidence>
<dbReference type="AlphaFoldDB" id="A0A193FZR5"/>
<organism evidence="1 2">
    <name type="scientific">Bordetella bronchialis</name>
    <dbReference type="NCBI Taxonomy" id="463025"/>
    <lineage>
        <taxon>Bacteria</taxon>
        <taxon>Pseudomonadati</taxon>
        <taxon>Pseudomonadota</taxon>
        <taxon>Betaproteobacteria</taxon>
        <taxon>Burkholderiales</taxon>
        <taxon>Alcaligenaceae</taxon>
        <taxon>Bordetella</taxon>
    </lineage>
</organism>
<accession>A0A193FZR5</accession>
<reference evidence="1 2" key="1">
    <citation type="submission" date="2016-06" db="EMBL/GenBank/DDBJ databases">
        <title>Complete genome sequences of Bordetella bronchialis and Bordetella flabilis.</title>
        <authorList>
            <person name="LiPuma J.J."/>
            <person name="Spilker T."/>
        </authorList>
    </citation>
    <scope>NUCLEOTIDE SEQUENCE [LARGE SCALE GENOMIC DNA]</scope>
    <source>
        <strain evidence="1 2">AU17976</strain>
    </source>
</reference>
<sequence>MRLAFQAAGIGKSIMAGAEAFVGERGAASVKISVIDVRDSLIAWYERRGYERTGEIEPFPYDDPSVGVPLRDDLTLITLRKVLRSPLSSATSSG</sequence>
<protein>
    <recommendedName>
        <fullName evidence="3">N-acetyltransferase domain-containing protein</fullName>
    </recommendedName>
</protein>
<dbReference type="Proteomes" id="UP000092213">
    <property type="component" value="Chromosome"/>
</dbReference>